<comment type="function">
    <text evidence="2">In eubacteria ppGpp (guanosine 3'-diphosphate 5'-diphosphate) is a mediator of the stringent response that coordinates a variety of cellular activities in response to changes in nutritional abundance.</text>
</comment>
<dbReference type="PROSITE" id="PS51880">
    <property type="entry name" value="TGS"/>
    <property type="match status" value="1"/>
</dbReference>
<dbReference type="Gene3D" id="1.10.3210.10">
    <property type="entry name" value="Hypothetical protein af1432"/>
    <property type="match status" value="1"/>
</dbReference>
<keyword evidence="4" id="KW-0378">Hydrolase</keyword>
<dbReference type="GO" id="GO:0003723">
    <property type="term" value="F:RNA binding"/>
    <property type="evidence" value="ECO:0007669"/>
    <property type="project" value="UniProtKB-KW"/>
</dbReference>
<gene>
    <name evidence="4" type="ORF">H4K34_15390</name>
</gene>
<dbReference type="Pfam" id="PF13328">
    <property type="entry name" value="HD_4"/>
    <property type="match status" value="1"/>
</dbReference>
<organism evidence="4 5">
    <name type="scientific">Croceimicrobium hydrocarbonivorans</name>
    <dbReference type="NCBI Taxonomy" id="2761580"/>
    <lineage>
        <taxon>Bacteria</taxon>
        <taxon>Pseudomonadati</taxon>
        <taxon>Bacteroidota</taxon>
        <taxon>Flavobacteriia</taxon>
        <taxon>Flavobacteriales</taxon>
        <taxon>Owenweeksiaceae</taxon>
        <taxon>Croceimicrobium</taxon>
    </lineage>
</organism>
<dbReference type="CDD" id="cd01668">
    <property type="entry name" value="TGS_RSH"/>
    <property type="match status" value="1"/>
</dbReference>
<dbReference type="GO" id="GO:0015969">
    <property type="term" value="P:guanosine tetraphosphate metabolic process"/>
    <property type="evidence" value="ECO:0007669"/>
    <property type="project" value="InterPro"/>
</dbReference>
<protein>
    <submittedName>
        <fullName evidence="4">Bifunctional (P)ppGpp synthetase/guanosine-3',5'-bis(Diphosphate) 3'-pyrophosphohydrolase</fullName>
    </submittedName>
</protein>
<dbReference type="FunFam" id="3.10.20.30:FF:000002">
    <property type="entry name" value="GTP pyrophosphokinase (RelA/SpoT)"/>
    <property type="match status" value="1"/>
</dbReference>
<name>A0A7H0VK37_9FLAO</name>
<reference evidence="4 5" key="1">
    <citation type="submission" date="2020-08" db="EMBL/GenBank/DDBJ databases">
        <title>Croceimicrobium hydrocarbonivorans gen. nov., sp. nov., a novel marine bacterium isolated from a bacterial consortium that degrades polyethylene terephthalate.</title>
        <authorList>
            <person name="Liu R."/>
        </authorList>
    </citation>
    <scope>NUCLEOTIDE SEQUENCE [LARGE SCALE GENOMIC DNA]</scope>
    <source>
        <strain evidence="4 5">A20-9</strain>
    </source>
</reference>
<dbReference type="SUPFAM" id="SSF109604">
    <property type="entry name" value="HD-domain/PDEase-like"/>
    <property type="match status" value="1"/>
</dbReference>
<proteinExistence type="inferred from homology"/>
<dbReference type="AlphaFoldDB" id="A0A7H0VK37"/>
<dbReference type="GO" id="GO:0005886">
    <property type="term" value="C:plasma membrane"/>
    <property type="evidence" value="ECO:0007669"/>
    <property type="project" value="TreeGrafter"/>
</dbReference>
<dbReference type="PANTHER" id="PTHR21262">
    <property type="entry name" value="GUANOSINE-3',5'-BIS DIPHOSPHATE 3'-PYROPHOSPHOHYDROLASE"/>
    <property type="match status" value="1"/>
</dbReference>
<dbReference type="InterPro" id="IPR045865">
    <property type="entry name" value="ACT-like_dom_sf"/>
</dbReference>
<dbReference type="InterPro" id="IPR004811">
    <property type="entry name" value="RelA/Spo_fam"/>
</dbReference>
<dbReference type="InterPro" id="IPR004095">
    <property type="entry name" value="TGS"/>
</dbReference>
<dbReference type="PROSITE" id="PS50889">
    <property type="entry name" value="S4"/>
    <property type="match status" value="1"/>
</dbReference>
<evidence type="ECO:0000259" key="3">
    <source>
        <dbReference type="PROSITE" id="PS51880"/>
    </source>
</evidence>
<sequence length="744" mass="86363">MTEAEIEAEEKEINSRFNHLLKTMKDRMDKEDRDLLKRAFNLARDAHSEVRRKSGEPYIYHPIEVARIVSEEIGLGPKSVASALIHDVVEDSDYTLEDIERLFDEDIAHIIDGLTKISGIFDMDVSLQAENFRKMLLTLSDDIRVILIKLADRLHNMRTLESMPQHKQLKIASETLYLYAPLAHRIGLYNIKTELEDLSLKYTEPEVYRDIVLRLKNSQNEAHRYLSDFSKYIRKYLKEEGFEFEIKERTKSIYSIRKKMLSQGVGFDEIYDKFAIRIIVNSSREREKSDCWRAYSIVTDHFRPNTERLRDWISAPKANGYESLHTTVMGPAGHWVEVQIRTKRMDEVAERGYAAHWKYKEDSSGQSKLDEWINRIREVLENNEGNAVDFVDEFKMNLMADEIYIFTPKGDLMILPSSSTPLDFSFSIHTDIGLKTLGAKVNGRLVPLNYRLKSGDQVEIITSQKQKPKEDWLNYVVTSKARNNIKSALKSERREIADDGKEILERKLKYIKVKPSKNLIQEMVKYFHLKNSTELYYKVGMQIIDNAQLKEFMRDQNQGFYSYLRKRIIGRSKNDLNKAKKKEKEDASGDDQKFIVFGPDEQEFDYKIAKCCNPIPGDDVFGFITATEGIKLHHKNCPNSVYLQSNFAQRILRAKWVSTKKKEYSSVLVIRGIDTVGLVNKVTQIISNDLHVNIRSINIAGDEGIFEGLITVVVQDKLHLEKVIERLRKIEGVSSVERRFAERD</sequence>
<dbReference type="EMBL" id="CP060139">
    <property type="protein sequence ID" value="QNR26085.1"/>
    <property type="molecule type" value="Genomic_DNA"/>
</dbReference>
<dbReference type="Pfam" id="PF19296">
    <property type="entry name" value="RelA_AH_RIS"/>
    <property type="match status" value="1"/>
</dbReference>
<dbReference type="InterPro" id="IPR043519">
    <property type="entry name" value="NT_sf"/>
</dbReference>
<dbReference type="Pfam" id="PF04607">
    <property type="entry name" value="RelA_SpoT"/>
    <property type="match status" value="1"/>
</dbReference>
<dbReference type="Gene3D" id="3.10.20.30">
    <property type="match status" value="1"/>
</dbReference>
<dbReference type="Proteomes" id="UP000516305">
    <property type="component" value="Chromosome"/>
</dbReference>
<dbReference type="InterPro" id="IPR033655">
    <property type="entry name" value="TGS_RelA/SpoT"/>
</dbReference>
<dbReference type="CDD" id="cd05399">
    <property type="entry name" value="NT_Rel-Spo_like"/>
    <property type="match status" value="1"/>
</dbReference>
<dbReference type="Pfam" id="PF02824">
    <property type="entry name" value="TGS"/>
    <property type="match status" value="1"/>
</dbReference>
<dbReference type="SUPFAM" id="SSF55021">
    <property type="entry name" value="ACT-like"/>
    <property type="match status" value="1"/>
</dbReference>
<keyword evidence="5" id="KW-1185">Reference proteome</keyword>
<dbReference type="InterPro" id="IPR003607">
    <property type="entry name" value="HD/PDEase_dom"/>
</dbReference>
<dbReference type="InterPro" id="IPR007685">
    <property type="entry name" value="RelA_SpoT"/>
</dbReference>
<dbReference type="Gene3D" id="3.30.460.10">
    <property type="entry name" value="Beta Polymerase, domain 2"/>
    <property type="match status" value="1"/>
</dbReference>
<dbReference type="NCBIfam" id="TIGR00691">
    <property type="entry name" value="spoT_relA"/>
    <property type="match status" value="1"/>
</dbReference>
<dbReference type="SMART" id="SM00954">
    <property type="entry name" value="RelA_SpoT"/>
    <property type="match status" value="1"/>
</dbReference>
<dbReference type="SUPFAM" id="SSF81271">
    <property type="entry name" value="TGS-like"/>
    <property type="match status" value="1"/>
</dbReference>
<dbReference type="InterPro" id="IPR045600">
    <property type="entry name" value="RelA/SpoT_AH_RIS"/>
</dbReference>
<dbReference type="SMART" id="SM00471">
    <property type="entry name" value="HDc"/>
    <property type="match status" value="1"/>
</dbReference>
<comment type="similarity">
    <text evidence="2">Belongs to the relA/spoT family.</text>
</comment>
<dbReference type="InterPro" id="IPR002912">
    <property type="entry name" value="ACT_dom"/>
</dbReference>
<feature type="domain" description="TGS" evidence="3">
    <location>
        <begin position="401"/>
        <end position="462"/>
    </location>
</feature>
<dbReference type="Pfam" id="PF13291">
    <property type="entry name" value="ACT_4"/>
    <property type="match status" value="1"/>
</dbReference>
<dbReference type="CDD" id="cd00077">
    <property type="entry name" value="HDc"/>
    <property type="match status" value="1"/>
</dbReference>
<dbReference type="PANTHER" id="PTHR21262:SF31">
    <property type="entry name" value="GTP PYROPHOSPHOKINASE"/>
    <property type="match status" value="1"/>
</dbReference>
<dbReference type="GO" id="GO:0016787">
    <property type="term" value="F:hydrolase activity"/>
    <property type="evidence" value="ECO:0007669"/>
    <property type="project" value="UniProtKB-KW"/>
</dbReference>
<dbReference type="SUPFAM" id="SSF81301">
    <property type="entry name" value="Nucleotidyltransferase"/>
    <property type="match status" value="1"/>
</dbReference>
<evidence type="ECO:0000313" key="5">
    <source>
        <dbReference type="Proteomes" id="UP000516305"/>
    </source>
</evidence>
<evidence type="ECO:0000256" key="2">
    <source>
        <dbReference type="RuleBase" id="RU003847"/>
    </source>
</evidence>
<dbReference type="KEGG" id="chyd:H4K34_15390"/>
<evidence type="ECO:0000313" key="4">
    <source>
        <dbReference type="EMBL" id="QNR26085.1"/>
    </source>
</evidence>
<dbReference type="InterPro" id="IPR012675">
    <property type="entry name" value="Beta-grasp_dom_sf"/>
</dbReference>
<dbReference type="FunFam" id="1.10.3210.10:FF:000001">
    <property type="entry name" value="GTP pyrophosphokinase RelA"/>
    <property type="match status" value="1"/>
</dbReference>
<dbReference type="Gene3D" id="3.30.70.260">
    <property type="match status" value="1"/>
</dbReference>
<dbReference type="CDD" id="cd04876">
    <property type="entry name" value="ACT_RelA-SpoT"/>
    <property type="match status" value="1"/>
</dbReference>
<accession>A0A7H0VK37</accession>
<keyword evidence="1" id="KW-0694">RNA-binding</keyword>
<evidence type="ECO:0000256" key="1">
    <source>
        <dbReference type="PROSITE-ProRule" id="PRU00182"/>
    </source>
</evidence>
<dbReference type="InterPro" id="IPR012676">
    <property type="entry name" value="TGS-like"/>
</dbReference>